<evidence type="ECO:0000313" key="2">
    <source>
        <dbReference type="EMBL" id="TMX00135.1"/>
    </source>
</evidence>
<comment type="caution">
    <text evidence="2">The sequence shown here is derived from an EMBL/GenBank/DDBJ whole genome shotgun (WGS) entry which is preliminary data.</text>
</comment>
<feature type="compositionally biased region" description="Gly residues" evidence="1">
    <location>
        <begin position="48"/>
        <end position="63"/>
    </location>
</feature>
<proteinExistence type="predicted"/>
<feature type="compositionally biased region" description="Basic and acidic residues" evidence="1">
    <location>
        <begin position="33"/>
        <end position="47"/>
    </location>
</feature>
<feature type="region of interest" description="Disordered" evidence="1">
    <location>
        <begin position="30"/>
        <end position="87"/>
    </location>
</feature>
<dbReference type="AlphaFoldDB" id="A0A6N2BZ19"/>
<gene>
    <name evidence="2" type="ORF">EJD97_001340</name>
</gene>
<name>A0A6N2BZ19_SOLCI</name>
<accession>A0A6N2BZ19</accession>
<organism evidence="2">
    <name type="scientific">Solanum chilense</name>
    <name type="common">Tomato</name>
    <name type="synonym">Lycopersicon chilense</name>
    <dbReference type="NCBI Taxonomy" id="4083"/>
    <lineage>
        <taxon>Eukaryota</taxon>
        <taxon>Viridiplantae</taxon>
        <taxon>Streptophyta</taxon>
        <taxon>Embryophyta</taxon>
        <taxon>Tracheophyta</taxon>
        <taxon>Spermatophyta</taxon>
        <taxon>Magnoliopsida</taxon>
        <taxon>eudicotyledons</taxon>
        <taxon>Gunneridae</taxon>
        <taxon>Pentapetalae</taxon>
        <taxon>asterids</taxon>
        <taxon>lamiids</taxon>
        <taxon>Solanales</taxon>
        <taxon>Solanaceae</taxon>
        <taxon>Solanoideae</taxon>
        <taxon>Solaneae</taxon>
        <taxon>Solanum</taxon>
        <taxon>Solanum subgen. Lycopersicon</taxon>
    </lineage>
</organism>
<evidence type="ECO:0000256" key="1">
    <source>
        <dbReference type="SAM" id="MobiDB-lite"/>
    </source>
</evidence>
<protein>
    <submittedName>
        <fullName evidence="2">Uncharacterized protein</fullName>
    </submittedName>
</protein>
<sequence>MKAEEEERTEEQIPVQQGQVLVLLQHQLNHNQAQREDEASATRRERGTGTGLTGSGRGRGTEIGNGTRIGVATDCSSPTRRGRGTGTYLAGRERGTTTSVARRGRERGTCVAATGTDVAGATRGGNRTRMVGMGILHTQNGFTIHNISCLNYFRHFSVLIMKHLRQHIFVNQAWNAYELFISTGHLGHHKQRSELKWKGKADVTQQGFQEIREKKRRRTRFNADEV</sequence>
<dbReference type="EMBL" id="RXGB01001139">
    <property type="protein sequence ID" value="TMX00135.1"/>
    <property type="molecule type" value="Genomic_DNA"/>
</dbReference>
<reference evidence="2" key="1">
    <citation type="submission" date="2019-05" db="EMBL/GenBank/DDBJ databases">
        <title>The de novo reference genome and transcriptome assemblies of the wild tomato species Solanum chilense.</title>
        <authorList>
            <person name="Stam R."/>
            <person name="Nosenko T."/>
            <person name="Hoerger A.C."/>
            <person name="Stephan W."/>
            <person name="Seidel M.A."/>
            <person name="Kuhn J.M.M."/>
            <person name="Haberer G."/>
            <person name="Tellier A."/>
        </authorList>
    </citation>
    <scope>NUCLEOTIDE SEQUENCE</scope>
    <source>
        <tissue evidence="2">Mature leaves</tissue>
    </source>
</reference>